<keyword evidence="3 12" id="KW-0235">DNA replication</keyword>
<dbReference type="EC" id="3.4.21.88" evidence="12"/>
<keyword evidence="11 12" id="KW-0742">SOS response</keyword>
<dbReference type="FunFam" id="2.10.109.10:FF:000001">
    <property type="entry name" value="LexA repressor"/>
    <property type="match status" value="1"/>
</dbReference>
<dbReference type="InterPro" id="IPR006200">
    <property type="entry name" value="LexA"/>
</dbReference>
<evidence type="ECO:0000256" key="4">
    <source>
        <dbReference type="ARBA" id="ARBA00022763"/>
    </source>
</evidence>
<evidence type="ECO:0000313" key="17">
    <source>
        <dbReference type="Proteomes" id="UP000824204"/>
    </source>
</evidence>
<gene>
    <name evidence="12 16" type="primary">lexA</name>
    <name evidence="16" type="ORF">H9741_04880</name>
</gene>
<organism evidence="16 17">
    <name type="scientific">Candidatus Borkfalkia faecipullorum</name>
    <dbReference type="NCBI Taxonomy" id="2838510"/>
    <lineage>
        <taxon>Bacteria</taxon>
        <taxon>Bacillati</taxon>
        <taxon>Bacillota</taxon>
        <taxon>Clostridia</taxon>
        <taxon>Christensenellales</taxon>
        <taxon>Christensenellaceae</taxon>
        <taxon>Candidatus Borkfalkia</taxon>
    </lineage>
</organism>
<comment type="caution">
    <text evidence="16">The sequence shown here is derived from an EMBL/GenBank/DDBJ whole genome shotgun (WGS) entry which is preliminary data.</text>
</comment>
<dbReference type="InterPro" id="IPR006197">
    <property type="entry name" value="Peptidase_S24_LexA"/>
</dbReference>
<evidence type="ECO:0000256" key="8">
    <source>
        <dbReference type="ARBA" id="ARBA00023125"/>
    </source>
</evidence>
<dbReference type="InterPro" id="IPR036390">
    <property type="entry name" value="WH_DNA-bd_sf"/>
</dbReference>
<evidence type="ECO:0000256" key="5">
    <source>
        <dbReference type="ARBA" id="ARBA00022801"/>
    </source>
</evidence>
<evidence type="ECO:0000256" key="13">
    <source>
        <dbReference type="RuleBase" id="RU003991"/>
    </source>
</evidence>
<keyword evidence="5 12" id="KW-0378">Hydrolase</keyword>
<evidence type="ECO:0000256" key="7">
    <source>
        <dbReference type="ARBA" id="ARBA00023015"/>
    </source>
</evidence>
<evidence type="ECO:0000256" key="2">
    <source>
        <dbReference type="ARBA" id="ARBA00022491"/>
    </source>
</evidence>
<dbReference type="InterPro" id="IPR039418">
    <property type="entry name" value="LexA-like"/>
</dbReference>
<dbReference type="GO" id="GO:0006260">
    <property type="term" value="P:DNA replication"/>
    <property type="evidence" value="ECO:0007669"/>
    <property type="project" value="UniProtKB-UniRule"/>
</dbReference>
<feature type="domain" description="LexA repressor DNA-binding" evidence="15">
    <location>
        <begin position="10"/>
        <end position="66"/>
    </location>
</feature>
<dbReference type="PANTHER" id="PTHR33516">
    <property type="entry name" value="LEXA REPRESSOR"/>
    <property type="match status" value="1"/>
</dbReference>
<dbReference type="EMBL" id="DXFX01000064">
    <property type="protein sequence ID" value="HIX07781.1"/>
    <property type="molecule type" value="Genomic_DNA"/>
</dbReference>
<evidence type="ECO:0000256" key="3">
    <source>
        <dbReference type="ARBA" id="ARBA00022705"/>
    </source>
</evidence>
<evidence type="ECO:0000256" key="6">
    <source>
        <dbReference type="ARBA" id="ARBA00022813"/>
    </source>
</evidence>
<comment type="catalytic activity">
    <reaction evidence="12">
        <text>Hydrolysis of Ala-|-Gly bond in repressor LexA.</text>
        <dbReference type="EC" id="3.4.21.88"/>
    </reaction>
</comment>
<comment type="similarity">
    <text evidence="1 12 13">Belongs to the peptidase S24 family.</text>
</comment>
<dbReference type="NCBIfam" id="TIGR00498">
    <property type="entry name" value="lexA"/>
    <property type="match status" value="1"/>
</dbReference>
<evidence type="ECO:0000256" key="12">
    <source>
        <dbReference type="HAMAP-Rule" id="MF_00015"/>
    </source>
</evidence>
<dbReference type="GO" id="GO:0009432">
    <property type="term" value="P:SOS response"/>
    <property type="evidence" value="ECO:0007669"/>
    <property type="project" value="UniProtKB-UniRule"/>
</dbReference>
<keyword evidence="10 12" id="KW-0234">DNA repair</keyword>
<feature type="DNA-binding region" description="H-T-H motif" evidence="12">
    <location>
        <begin position="29"/>
        <end position="49"/>
    </location>
</feature>
<evidence type="ECO:0000313" key="16">
    <source>
        <dbReference type="EMBL" id="HIX07781.1"/>
    </source>
</evidence>
<dbReference type="GO" id="GO:0004252">
    <property type="term" value="F:serine-type endopeptidase activity"/>
    <property type="evidence" value="ECO:0007669"/>
    <property type="project" value="UniProtKB-UniRule"/>
</dbReference>
<reference evidence="16" key="2">
    <citation type="submission" date="2021-04" db="EMBL/GenBank/DDBJ databases">
        <authorList>
            <person name="Gilroy R."/>
        </authorList>
    </citation>
    <scope>NUCLEOTIDE SEQUENCE</scope>
    <source>
        <strain evidence="16">811</strain>
    </source>
</reference>
<dbReference type="InterPro" id="IPR006199">
    <property type="entry name" value="LexA_DNA-bd_dom"/>
</dbReference>
<dbReference type="Gene3D" id="2.10.109.10">
    <property type="entry name" value="Umud Fragment, subunit A"/>
    <property type="match status" value="1"/>
</dbReference>
<dbReference type="AlphaFoldDB" id="A0A9D2AFN3"/>
<comment type="subunit">
    <text evidence="12">Homodimer.</text>
</comment>
<feature type="active site" description="For autocatalytic cleavage activity" evidence="12">
    <location>
        <position position="157"/>
    </location>
</feature>
<dbReference type="CDD" id="cd06529">
    <property type="entry name" value="S24_LexA-like"/>
    <property type="match status" value="1"/>
</dbReference>
<dbReference type="HAMAP" id="MF_00015">
    <property type="entry name" value="LexA"/>
    <property type="match status" value="1"/>
</dbReference>
<feature type="site" description="Cleavage; by autolysis" evidence="12">
    <location>
        <begin position="85"/>
        <end position="86"/>
    </location>
</feature>
<dbReference type="GO" id="GO:0006508">
    <property type="term" value="P:proteolysis"/>
    <property type="evidence" value="ECO:0007669"/>
    <property type="project" value="InterPro"/>
</dbReference>
<comment type="function">
    <text evidence="12">Represses a number of genes involved in the response to DNA damage (SOS response), including recA and lexA. In the presence of single-stranded DNA, RecA interacts with LexA causing an autocatalytic cleavage which disrupts the DNA-binding part of LexA, leading to derepression of the SOS regulon and eventually DNA repair.</text>
</comment>
<dbReference type="PANTHER" id="PTHR33516:SF2">
    <property type="entry name" value="LEXA REPRESSOR-RELATED"/>
    <property type="match status" value="1"/>
</dbReference>
<evidence type="ECO:0000256" key="10">
    <source>
        <dbReference type="ARBA" id="ARBA00023204"/>
    </source>
</evidence>
<dbReference type="InterPro" id="IPR036286">
    <property type="entry name" value="LexA/Signal_pep-like_sf"/>
</dbReference>
<keyword evidence="8 12" id="KW-0238">DNA-binding</keyword>
<dbReference type="PRINTS" id="PR00726">
    <property type="entry name" value="LEXASERPTASE"/>
</dbReference>
<dbReference type="InterPro" id="IPR015927">
    <property type="entry name" value="Peptidase_S24_S26A/B/C"/>
</dbReference>
<reference evidence="16" key="1">
    <citation type="journal article" date="2021" name="PeerJ">
        <title>Extensive microbial diversity within the chicken gut microbiome revealed by metagenomics and culture.</title>
        <authorList>
            <person name="Gilroy R."/>
            <person name="Ravi A."/>
            <person name="Getino M."/>
            <person name="Pursley I."/>
            <person name="Horton D.L."/>
            <person name="Alikhan N.F."/>
            <person name="Baker D."/>
            <person name="Gharbi K."/>
            <person name="Hall N."/>
            <person name="Watson M."/>
            <person name="Adriaenssens E.M."/>
            <person name="Foster-Nyarko E."/>
            <person name="Jarju S."/>
            <person name="Secka A."/>
            <person name="Antonio M."/>
            <person name="Oren A."/>
            <person name="Chaudhuri R.R."/>
            <person name="La Ragione R."/>
            <person name="Hildebrand F."/>
            <person name="Pallen M.J."/>
        </authorList>
    </citation>
    <scope>NUCLEOTIDE SEQUENCE</scope>
    <source>
        <strain evidence="16">811</strain>
    </source>
</reference>
<feature type="domain" description="Peptidase S24/S26A/S26B/S26C" evidence="14">
    <location>
        <begin position="78"/>
        <end position="190"/>
    </location>
</feature>
<proteinExistence type="inferred from homology"/>
<keyword evidence="4 12" id="KW-0227">DNA damage</keyword>
<dbReference type="GO" id="GO:0006281">
    <property type="term" value="P:DNA repair"/>
    <property type="evidence" value="ECO:0007669"/>
    <property type="project" value="UniProtKB-UniRule"/>
</dbReference>
<evidence type="ECO:0000256" key="11">
    <source>
        <dbReference type="ARBA" id="ARBA00023236"/>
    </source>
</evidence>
<dbReference type="GO" id="GO:0003677">
    <property type="term" value="F:DNA binding"/>
    <property type="evidence" value="ECO:0007669"/>
    <property type="project" value="UniProtKB-UniRule"/>
</dbReference>
<keyword evidence="6 12" id="KW-0068">Autocatalytic cleavage</keyword>
<evidence type="ECO:0000256" key="1">
    <source>
        <dbReference type="ARBA" id="ARBA00007484"/>
    </source>
</evidence>
<keyword evidence="9 12" id="KW-0804">Transcription</keyword>
<protein>
    <recommendedName>
        <fullName evidence="12">LexA repressor</fullName>
        <ecNumber evidence="12">3.4.21.88</ecNumber>
    </recommendedName>
</protein>
<dbReference type="SUPFAM" id="SSF51306">
    <property type="entry name" value="LexA/Signal peptidase"/>
    <property type="match status" value="1"/>
</dbReference>
<dbReference type="GO" id="GO:0045892">
    <property type="term" value="P:negative regulation of DNA-templated transcription"/>
    <property type="evidence" value="ECO:0007669"/>
    <property type="project" value="UniProtKB-UniRule"/>
</dbReference>
<feature type="active site" description="For autocatalytic cleavage activity" evidence="12">
    <location>
        <position position="120"/>
    </location>
</feature>
<dbReference type="InterPro" id="IPR036388">
    <property type="entry name" value="WH-like_DNA-bd_sf"/>
</dbReference>
<dbReference type="Proteomes" id="UP000824204">
    <property type="component" value="Unassembled WGS sequence"/>
</dbReference>
<dbReference type="Pfam" id="PF00717">
    <property type="entry name" value="Peptidase_S24"/>
    <property type="match status" value="1"/>
</dbReference>
<evidence type="ECO:0000256" key="9">
    <source>
        <dbReference type="ARBA" id="ARBA00023163"/>
    </source>
</evidence>
<name>A0A9D2AFN3_9FIRM</name>
<keyword evidence="7 12" id="KW-0805">Transcription regulation</keyword>
<evidence type="ECO:0000259" key="15">
    <source>
        <dbReference type="Pfam" id="PF01726"/>
    </source>
</evidence>
<dbReference type="InterPro" id="IPR050077">
    <property type="entry name" value="LexA_repressor"/>
</dbReference>
<dbReference type="Pfam" id="PF01726">
    <property type="entry name" value="LexA_DNA_bind"/>
    <property type="match status" value="1"/>
</dbReference>
<sequence>MSAESKNKLQAVLKFINDYNAEYGYSPTVREICAKLNVKSTASVYYYMEKLRAEGYLNKSPNKNRAISFKKNSSVNVPLIGTVTAGQPIFAYENYEDYYSFPADAFNGSDLFMLSVQGTSMIDAGIRDGDKIVVRKQETAENGDIVVALVEDSATVKRFFKKNGHYILHPENESMADIIVKEVSILGKVVGLVRSFH</sequence>
<keyword evidence="2 12" id="KW-0678">Repressor</keyword>
<dbReference type="Gene3D" id="1.10.10.10">
    <property type="entry name" value="Winged helix-like DNA-binding domain superfamily/Winged helix DNA-binding domain"/>
    <property type="match status" value="1"/>
</dbReference>
<accession>A0A9D2AFN3</accession>
<evidence type="ECO:0000259" key="14">
    <source>
        <dbReference type="Pfam" id="PF00717"/>
    </source>
</evidence>
<dbReference type="SUPFAM" id="SSF46785">
    <property type="entry name" value="Winged helix' DNA-binding domain"/>
    <property type="match status" value="1"/>
</dbReference>